<sequence>MSRNRAARMDGGSQWGRRGDRVSGEARARDDGLDRRDGGANDWRNADGGRRGRRDRRDRRDRNTT</sequence>
<protein>
    <submittedName>
        <fullName evidence="2">Uncharacterized protein</fullName>
    </submittedName>
</protein>
<proteinExistence type="predicted"/>
<evidence type="ECO:0000256" key="1">
    <source>
        <dbReference type="SAM" id="MobiDB-lite"/>
    </source>
</evidence>
<evidence type="ECO:0000313" key="3">
    <source>
        <dbReference type="Proteomes" id="UP000799444"/>
    </source>
</evidence>
<dbReference type="Proteomes" id="UP000799444">
    <property type="component" value="Unassembled WGS sequence"/>
</dbReference>
<feature type="compositionally biased region" description="Basic and acidic residues" evidence="1">
    <location>
        <begin position="17"/>
        <end position="50"/>
    </location>
</feature>
<gene>
    <name evidence="2" type="ORF">EJ04DRAFT_509939</name>
</gene>
<organism evidence="2 3">
    <name type="scientific">Polyplosphaeria fusca</name>
    <dbReference type="NCBI Taxonomy" id="682080"/>
    <lineage>
        <taxon>Eukaryota</taxon>
        <taxon>Fungi</taxon>
        <taxon>Dikarya</taxon>
        <taxon>Ascomycota</taxon>
        <taxon>Pezizomycotina</taxon>
        <taxon>Dothideomycetes</taxon>
        <taxon>Pleosporomycetidae</taxon>
        <taxon>Pleosporales</taxon>
        <taxon>Tetraplosphaeriaceae</taxon>
        <taxon>Polyplosphaeria</taxon>
    </lineage>
</organism>
<name>A0A9P4V4Q3_9PLEO</name>
<accession>A0A9P4V4Q3</accession>
<keyword evidence="3" id="KW-1185">Reference proteome</keyword>
<reference evidence="2" key="1">
    <citation type="journal article" date="2020" name="Stud. Mycol.">
        <title>101 Dothideomycetes genomes: a test case for predicting lifestyles and emergence of pathogens.</title>
        <authorList>
            <person name="Haridas S."/>
            <person name="Albert R."/>
            <person name="Binder M."/>
            <person name="Bloem J."/>
            <person name="Labutti K."/>
            <person name="Salamov A."/>
            <person name="Andreopoulos B."/>
            <person name="Baker S."/>
            <person name="Barry K."/>
            <person name="Bills G."/>
            <person name="Bluhm B."/>
            <person name="Cannon C."/>
            <person name="Castanera R."/>
            <person name="Culley D."/>
            <person name="Daum C."/>
            <person name="Ezra D."/>
            <person name="Gonzalez J."/>
            <person name="Henrissat B."/>
            <person name="Kuo A."/>
            <person name="Liang C."/>
            <person name="Lipzen A."/>
            <person name="Lutzoni F."/>
            <person name="Magnuson J."/>
            <person name="Mondo S."/>
            <person name="Nolan M."/>
            <person name="Ohm R."/>
            <person name="Pangilinan J."/>
            <person name="Park H.-J."/>
            <person name="Ramirez L."/>
            <person name="Alfaro M."/>
            <person name="Sun H."/>
            <person name="Tritt A."/>
            <person name="Yoshinaga Y."/>
            <person name="Zwiers L.-H."/>
            <person name="Turgeon B."/>
            <person name="Goodwin S."/>
            <person name="Spatafora J."/>
            <person name="Crous P."/>
            <person name="Grigoriev I."/>
        </authorList>
    </citation>
    <scope>NUCLEOTIDE SEQUENCE</scope>
    <source>
        <strain evidence="2">CBS 125425</strain>
    </source>
</reference>
<evidence type="ECO:0000313" key="2">
    <source>
        <dbReference type="EMBL" id="KAF2737984.1"/>
    </source>
</evidence>
<comment type="caution">
    <text evidence="2">The sequence shown here is derived from an EMBL/GenBank/DDBJ whole genome shotgun (WGS) entry which is preliminary data.</text>
</comment>
<dbReference type="AlphaFoldDB" id="A0A9P4V4Q3"/>
<dbReference type="EMBL" id="ML996112">
    <property type="protein sequence ID" value="KAF2737984.1"/>
    <property type="molecule type" value="Genomic_DNA"/>
</dbReference>
<feature type="region of interest" description="Disordered" evidence="1">
    <location>
        <begin position="1"/>
        <end position="65"/>
    </location>
</feature>